<protein>
    <submittedName>
        <fullName evidence="3">EF-hand domain-containing protein</fullName>
    </submittedName>
</protein>
<proteinExistence type="predicted"/>
<organism evidence="3 4">
    <name type="scientific">Winogradskyella vincentii</name>
    <dbReference type="NCBI Taxonomy" id="2877122"/>
    <lineage>
        <taxon>Bacteria</taxon>
        <taxon>Pseudomonadati</taxon>
        <taxon>Bacteroidota</taxon>
        <taxon>Flavobacteriia</taxon>
        <taxon>Flavobacteriales</taxon>
        <taxon>Flavobacteriaceae</taxon>
        <taxon>Winogradskyella</taxon>
    </lineage>
</organism>
<accession>A0ABS7XVI9</accession>
<dbReference type="PANTHER" id="PTHR10827:SF85">
    <property type="entry name" value="CALCIUM-BINDING PROTEIN"/>
    <property type="match status" value="1"/>
</dbReference>
<evidence type="ECO:0000313" key="4">
    <source>
        <dbReference type="Proteomes" id="UP001198402"/>
    </source>
</evidence>
<dbReference type="SUPFAM" id="SSF47473">
    <property type="entry name" value="EF-hand"/>
    <property type="match status" value="2"/>
</dbReference>
<evidence type="ECO:0000256" key="1">
    <source>
        <dbReference type="SAM" id="SignalP"/>
    </source>
</evidence>
<dbReference type="RefSeq" id="WP_224476632.1">
    <property type="nucleotide sequence ID" value="NZ_JAIUJS010000001.1"/>
</dbReference>
<dbReference type="InterPro" id="IPR018247">
    <property type="entry name" value="EF_Hand_1_Ca_BS"/>
</dbReference>
<dbReference type="PANTHER" id="PTHR10827">
    <property type="entry name" value="RETICULOCALBIN"/>
    <property type="match status" value="1"/>
</dbReference>
<dbReference type="InterPro" id="IPR002048">
    <property type="entry name" value="EF_hand_dom"/>
</dbReference>
<reference evidence="4" key="1">
    <citation type="submission" date="2023-07" db="EMBL/GenBank/DDBJ databases">
        <authorList>
            <person name="Yue Y."/>
        </authorList>
    </citation>
    <scope>NUCLEOTIDE SEQUENCE [LARGE SCALE GENOMIC DNA]</scope>
    <source>
        <strain evidence="4">2Y89</strain>
    </source>
</reference>
<comment type="caution">
    <text evidence="3">The sequence shown here is derived from an EMBL/GenBank/DDBJ whole genome shotgun (WGS) entry which is preliminary data.</text>
</comment>
<dbReference type="Proteomes" id="UP001198402">
    <property type="component" value="Unassembled WGS sequence"/>
</dbReference>
<evidence type="ECO:0000259" key="2">
    <source>
        <dbReference type="PROSITE" id="PS50222"/>
    </source>
</evidence>
<dbReference type="PROSITE" id="PS00018">
    <property type="entry name" value="EF_HAND_1"/>
    <property type="match status" value="3"/>
</dbReference>
<feature type="signal peptide" evidence="1">
    <location>
        <begin position="1"/>
        <end position="21"/>
    </location>
</feature>
<keyword evidence="4" id="KW-1185">Reference proteome</keyword>
<dbReference type="InterPro" id="IPR011992">
    <property type="entry name" value="EF-hand-dom_pair"/>
</dbReference>
<keyword evidence="1" id="KW-0732">Signal</keyword>
<dbReference type="EMBL" id="JAIUJS010000001">
    <property type="protein sequence ID" value="MCA0151657.1"/>
    <property type="molecule type" value="Genomic_DNA"/>
</dbReference>
<feature type="domain" description="EF-hand" evidence="2">
    <location>
        <begin position="118"/>
        <end position="153"/>
    </location>
</feature>
<dbReference type="Gene3D" id="1.10.238.10">
    <property type="entry name" value="EF-hand"/>
    <property type="match status" value="3"/>
</dbReference>
<name>A0ABS7XVI9_9FLAO</name>
<feature type="chain" id="PRO_5047252726" evidence="1">
    <location>
        <begin position="22"/>
        <end position="297"/>
    </location>
</feature>
<dbReference type="Pfam" id="PF13202">
    <property type="entry name" value="EF-hand_5"/>
    <property type="match status" value="2"/>
</dbReference>
<sequence length="297" mass="34474">MKVLTNLLKATFFFIGSFIMAQDTTEQRTVLFNTIDADGNEVITNREMRTFYRGKLNTFGEPIDAKRLFYAFDANRNSIITLNEYVKGPDFKLATEYRERWQYPERYQEVVSIEENLSKSEKAIAKFTRIDTDKDGKITLDEMVDFNEGKIDNITGELINGKLIFYALDANEDDEISMEEIMSKPDMKLGYEKLKSNRSEVGGADPVAEPTTSDEDYVNQRISLFFELDLDKNYKISLEELQTYYEGKKDKLGKPINAKLRFYGLDTNEDGAIELEEFTKKIDFVYATFRLKEVEKQ</sequence>
<dbReference type="PROSITE" id="PS50222">
    <property type="entry name" value="EF_HAND_2"/>
    <property type="match status" value="1"/>
</dbReference>
<evidence type="ECO:0000313" key="3">
    <source>
        <dbReference type="EMBL" id="MCA0151657.1"/>
    </source>
</evidence>
<gene>
    <name evidence="3" type="ORF">LBV24_00420</name>
</gene>